<proteinExistence type="predicted"/>
<dbReference type="InterPro" id="IPR050736">
    <property type="entry name" value="Sensor_HK_Regulatory"/>
</dbReference>
<dbReference type="InterPro" id="IPR003594">
    <property type="entry name" value="HATPase_dom"/>
</dbReference>
<dbReference type="PRINTS" id="PR00344">
    <property type="entry name" value="BCTRLSENSOR"/>
</dbReference>
<keyword evidence="6" id="KW-0902">Two-component regulatory system</keyword>
<dbReference type="InterPro" id="IPR035965">
    <property type="entry name" value="PAS-like_dom_sf"/>
</dbReference>
<dbReference type="OrthoDB" id="594725at2"/>
<evidence type="ECO:0000256" key="2">
    <source>
        <dbReference type="ARBA" id="ARBA00012438"/>
    </source>
</evidence>
<accession>A0A238VIP2</accession>
<dbReference type="Pfam" id="PF13188">
    <property type="entry name" value="PAS_8"/>
    <property type="match status" value="1"/>
</dbReference>
<dbReference type="CDD" id="cd00075">
    <property type="entry name" value="HATPase"/>
    <property type="match status" value="1"/>
</dbReference>
<keyword evidence="3" id="KW-0597">Phosphoprotein</keyword>
<dbReference type="CDD" id="cd00130">
    <property type="entry name" value="PAS"/>
    <property type="match status" value="1"/>
</dbReference>
<evidence type="ECO:0000313" key="9">
    <source>
        <dbReference type="Proteomes" id="UP000198384"/>
    </source>
</evidence>
<dbReference type="NCBIfam" id="TIGR00229">
    <property type="entry name" value="sensory_box"/>
    <property type="match status" value="1"/>
</dbReference>
<dbReference type="InterPro" id="IPR003661">
    <property type="entry name" value="HisK_dim/P_dom"/>
</dbReference>
<keyword evidence="9" id="KW-1185">Reference proteome</keyword>
<dbReference type="CDD" id="cd00082">
    <property type="entry name" value="HisKA"/>
    <property type="match status" value="1"/>
</dbReference>
<evidence type="ECO:0000259" key="7">
    <source>
        <dbReference type="PROSITE" id="PS50109"/>
    </source>
</evidence>
<dbReference type="PANTHER" id="PTHR43711:SF26">
    <property type="entry name" value="SENSOR HISTIDINE KINASE RCSC"/>
    <property type="match status" value="1"/>
</dbReference>
<keyword evidence="5" id="KW-0418">Kinase</keyword>
<evidence type="ECO:0000256" key="5">
    <source>
        <dbReference type="ARBA" id="ARBA00022777"/>
    </source>
</evidence>
<keyword evidence="4" id="KW-0808">Transferase</keyword>
<dbReference type="InterPro" id="IPR005467">
    <property type="entry name" value="His_kinase_dom"/>
</dbReference>
<feature type="domain" description="Histidine kinase" evidence="7">
    <location>
        <begin position="170"/>
        <end position="385"/>
    </location>
</feature>
<dbReference type="SUPFAM" id="SSF47384">
    <property type="entry name" value="Homodimeric domain of signal transducing histidine kinase"/>
    <property type="match status" value="1"/>
</dbReference>
<dbReference type="Gene3D" id="3.30.450.20">
    <property type="entry name" value="PAS domain"/>
    <property type="match status" value="1"/>
</dbReference>
<evidence type="ECO:0000256" key="6">
    <source>
        <dbReference type="ARBA" id="ARBA00023012"/>
    </source>
</evidence>
<dbReference type="GO" id="GO:0000155">
    <property type="term" value="F:phosphorelay sensor kinase activity"/>
    <property type="evidence" value="ECO:0007669"/>
    <property type="project" value="InterPro"/>
</dbReference>
<dbReference type="EC" id="2.7.13.3" evidence="2"/>
<comment type="catalytic activity">
    <reaction evidence="1">
        <text>ATP + protein L-histidine = ADP + protein N-phospho-L-histidine.</text>
        <dbReference type="EC" id="2.7.13.3"/>
    </reaction>
</comment>
<name>A0A238VIP2_9FLAO</name>
<dbReference type="AlphaFoldDB" id="A0A238VIP2"/>
<dbReference type="SMART" id="SM00388">
    <property type="entry name" value="HisKA"/>
    <property type="match status" value="1"/>
</dbReference>
<gene>
    <name evidence="8" type="ORF">SAMN06265371_101485</name>
</gene>
<dbReference type="SUPFAM" id="SSF55785">
    <property type="entry name" value="PYP-like sensor domain (PAS domain)"/>
    <property type="match status" value="1"/>
</dbReference>
<evidence type="ECO:0000256" key="3">
    <source>
        <dbReference type="ARBA" id="ARBA00022553"/>
    </source>
</evidence>
<dbReference type="PROSITE" id="PS50109">
    <property type="entry name" value="HIS_KIN"/>
    <property type="match status" value="1"/>
</dbReference>
<dbReference type="InterPro" id="IPR036097">
    <property type="entry name" value="HisK_dim/P_sf"/>
</dbReference>
<dbReference type="SMART" id="SM00387">
    <property type="entry name" value="HATPase_c"/>
    <property type="match status" value="1"/>
</dbReference>
<sequence length="387" mass="44499">MLLKDKTSFYKVCFDSMQIGILVFNQERKIVLANQPLADLLGVDEVYLLQHKIDAFFKHTEIFKAYIQNPEEEIFKSTIELEEFHANGSSIFLELNFGKMVYEGELYFKALISDISLRKLKEVKITKLNVQLEEEVRIRNLKLEEAVIQLKKTLNKEKELNSLKTKFITLASHEFKTPLSAILSSTELMAKYANLLNTGKLNEHLQKVKMMVNRLNGMLDDLLTLENIETGQVSTNFSHFNYNDLIQEIIIATKPHLKKNQTINIEKSDLKLIYHDFNILKIILTNLLYNAIKFSKENSEIFLKISSSKSNLHLSVKDSGIGIPKAEQGFIFTQFFRAKNAIYYPGTGIGLNIIKGYINRFKGDIKFTSVENEGSVFIIKLPKIKEL</sequence>
<dbReference type="Gene3D" id="3.30.565.10">
    <property type="entry name" value="Histidine kinase-like ATPase, C-terminal domain"/>
    <property type="match status" value="1"/>
</dbReference>
<dbReference type="RefSeq" id="WP_089380126.1">
    <property type="nucleotide sequence ID" value="NZ_FZNT01000001.1"/>
</dbReference>
<protein>
    <recommendedName>
        <fullName evidence="2">histidine kinase</fullName>
        <ecNumber evidence="2">2.7.13.3</ecNumber>
    </recommendedName>
</protein>
<dbReference type="SUPFAM" id="SSF55874">
    <property type="entry name" value="ATPase domain of HSP90 chaperone/DNA topoisomerase II/histidine kinase"/>
    <property type="match status" value="1"/>
</dbReference>
<dbReference type="InterPro" id="IPR004358">
    <property type="entry name" value="Sig_transdc_His_kin-like_C"/>
</dbReference>
<dbReference type="Proteomes" id="UP000198384">
    <property type="component" value="Unassembled WGS sequence"/>
</dbReference>
<dbReference type="InterPro" id="IPR036890">
    <property type="entry name" value="HATPase_C_sf"/>
</dbReference>
<dbReference type="Pfam" id="PF00512">
    <property type="entry name" value="HisKA"/>
    <property type="match status" value="1"/>
</dbReference>
<reference evidence="8 9" key="1">
    <citation type="submission" date="2017-06" db="EMBL/GenBank/DDBJ databases">
        <authorList>
            <person name="Kim H.J."/>
            <person name="Triplett B.A."/>
        </authorList>
    </citation>
    <scope>NUCLEOTIDE SEQUENCE [LARGE SCALE GENOMIC DNA]</scope>
    <source>
        <strain evidence="8 9">DSM 29150</strain>
    </source>
</reference>
<evidence type="ECO:0000256" key="1">
    <source>
        <dbReference type="ARBA" id="ARBA00000085"/>
    </source>
</evidence>
<evidence type="ECO:0000313" key="8">
    <source>
        <dbReference type="EMBL" id="SNR34096.1"/>
    </source>
</evidence>
<organism evidence="8 9">
    <name type="scientific">Lutibacter agarilyticus</name>
    <dbReference type="NCBI Taxonomy" id="1109740"/>
    <lineage>
        <taxon>Bacteria</taxon>
        <taxon>Pseudomonadati</taxon>
        <taxon>Bacteroidota</taxon>
        <taxon>Flavobacteriia</taxon>
        <taxon>Flavobacteriales</taxon>
        <taxon>Flavobacteriaceae</taxon>
        <taxon>Lutibacter</taxon>
    </lineage>
</organism>
<dbReference type="Pfam" id="PF02518">
    <property type="entry name" value="HATPase_c"/>
    <property type="match status" value="1"/>
</dbReference>
<evidence type="ECO:0000256" key="4">
    <source>
        <dbReference type="ARBA" id="ARBA00022679"/>
    </source>
</evidence>
<dbReference type="EMBL" id="FZNT01000001">
    <property type="protein sequence ID" value="SNR34096.1"/>
    <property type="molecule type" value="Genomic_DNA"/>
</dbReference>
<dbReference type="Gene3D" id="1.10.287.130">
    <property type="match status" value="1"/>
</dbReference>
<dbReference type="InterPro" id="IPR000014">
    <property type="entry name" value="PAS"/>
</dbReference>
<dbReference type="PANTHER" id="PTHR43711">
    <property type="entry name" value="TWO-COMPONENT HISTIDINE KINASE"/>
    <property type="match status" value="1"/>
</dbReference>